<comment type="caution">
    <text evidence="1">The sequence shown here is derived from an EMBL/GenBank/DDBJ whole genome shotgun (WGS) entry which is preliminary data.</text>
</comment>
<keyword evidence="2" id="KW-1185">Reference proteome</keyword>
<reference evidence="1" key="1">
    <citation type="submission" date="2020-08" db="EMBL/GenBank/DDBJ databases">
        <title>Multicomponent nature underlies the extraordinary mechanical properties of spider dragline silk.</title>
        <authorList>
            <person name="Kono N."/>
            <person name="Nakamura H."/>
            <person name="Mori M."/>
            <person name="Yoshida Y."/>
            <person name="Ohtoshi R."/>
            <person name="Malay A.D."/>
            <person name="Moran D.A.P."/>
            <person name="Tomita M."/>
            <person name="Numata K."/>
            <person name="Arakawa K."/>
        </authorList>
    </citation>
    <scope>NUCLEOTIDE SEQUENCE</scope>
</reference>
<gene>
    <name evidence="1" type="ORF">TNCV_1740911</name>
</gene>
<evidence type="ECO:0000313" key="2">
    <source>
        <dbReference type="Proteomes" id="UP000887159"/>
    </source>
</evidence>
<dbReference type="AlphaFoldDB" id="A0A8X6RBQ1"/>
<name>A0A8X6RBQ1_TRICX</name>
<dbReference type="EMBL" id="BMAU01021142">
    <property type="protein sequence ID" value="GFX92171.1"/>
    <property type="molecule type" value="Genomic_DNA"/>
</dbReference>
<accession>A0A8X6RBQ1</accession>
<dbReference type="Proteomes" id="UP000887159">
    <property type="component" value="Unassembled WGS sequence"/>
</dbReference>
<evidence type="ECO:0000313" key="1">
    <source>
        <dbReference type="EMBL" id="GFX92171.1"/>
    </source>
</evidence>
<proteinExistence type="predicted"/>
<organism evidence="1 2">
    <name type="scientific">Trichonephila clavipes</name>
    <name type="common">Golden silk orbweaver</name>
    <name type="synonym">Nephila clavipes</name>
    <dbReference type="NCBI Taxonomy" id="2585209"/>
    <lineage>
        <taxon>Eukaryota</taxon>
        <taxon>Metazoa</taxon>
        <taxon>Ecdysozoa</taxon>
        <taxon>Arthropoda</taxon>
        <taxon>Chelicerata</taxon>
        <taxon>Arachnida</taxon>
        <taxon>Araneae</taxon>
        <taxon>Araneomorphae</taxon>
        <taxon>Entelegynae</taxon>
        <taxon>Araneoidea</taxon>
        <taxon>Nephilidae</taxon>
        <taxon>Trichonephila</taxon>
    </lineage>
</organism>
<protein>
    <submittedName>
        <fullName evidence="1">Uncharacterized protein</fullName>
    </submittedName>
</protein>
<sequence length="82" mass="9205">MYISLAAWGYAKRLSSYKSSRQVAGRGRKAGGLRSRPGYSPWKLGWIEPKSTITCMVLEVTTNDKYNVVLRSDEFRGSFPIG</sequence>